<feature type="compositionally biased region" description="Gly residues" evidence="1">
    <location>
        <begin position="86"/>
        <end position="95"/>
    </location>
</feature>
<evidence type="ECO:0000313" key="3">
    <source>
        <dbReference type="EMBL" id="GMN27549.1"/>
    </source>
</evidence>
<dbReference type="Proteomes" id="UP001187192">
    <property type="component" value="Unassembled WGS sequence"/>
</dbReference>
<feature type="compositionally biased region" description="Low complexity" evidence="1">
    <location>
        <begin position="113"/>
        <end position="125"/>
    </location>
</feature>
<evidence type="ECO:0000256" key="1">
    <source>
        <dbReference type="SAM" id="MobiDB-lite"/>
    </source>
</evidence>
<keyword evidence="2" id="KW-1133">Transmembrane helix</keyword>
<keyword evidence="2" id="KW-0472">Membrane</keyword>
<dbReference type="PANTHER" id="PTHR35707:SF1">
    <property type="entry name" value="SPC7 KINETOCHORE PROTEIN DOMAIN-CONTAINING PROTEIN"/>
    <property type="match status" value="1"/>
</dbReference>
<keyword evidence="4" id="KW-1185">Reference proteome</keyword>
<gene>
    <name evidence="3" type="ORF">TIFTF001_001705</name>
</gene>
<comment type="caution">
    <text evidence="3">The sequence shown here is derived from an EMBL/GenBank/DDBJ whole genome shotgun (WGS) entry which is preliminary data.</text>
</comment>
<evidence type="ECO:0000313" key="4">
    <source>
        <dbReference type="Proteomes" id="UP001187192"/>
    </source>
</evidence>
<sequence length="155" mass="16661">MASKIPDEAPPSATAEAEEEEENLDLRLKKKRARRVSFADTEITSVHFFRRDDDYETPPDSKPLSSRSADHAAEPQPDNEVLGFFGDLGGDGYDSGGDDGSVDGRKSFLRPMGSPSPGSSSAGSATSNDGKLTFSFFLLLLVICLVLGNIEIYGK</sequence>
<feature type="region of interest" description="Disordered" evidence="1">
    <location>
        <begin position="49"/>
        <end position="126"/>
    </location>
</feature>
<organism evidence="3 4">
    <name type="scientific">Ficus carica</name>
    <name type="common">Common fig</name>
    <dbReference type="NCBI Taxonomy" id="3494"/>
    <lineage>
        <taxon>Eukaryota</taxon>
        <taxon>Viridiplantae</taxon>
        <taxon>Streptophyta</taxon>
        <taxon>Embryophyta</taxon>
        <taxon>Tracheophyta</taxon>
        <taxon>Spermatophyta</taxon>
        <taxon>Magnoliopsida</taxon>
        <taxon>eudicotyledons</taxon>
        <taxon>Gunneridae</taxon>
        <taxon>Pentapetalae</taxon>
        <taxon>rosids</taxon>
        <taxon>fabids</taxon>
        <taxon>Rosales</taxon>
        <taxon>Moraceae</taxon>
        <taxon>Ficeae</taxon>
        <taxon>Ficus</taxon>
    </lineage>
</organism>
<accession>A0AA88D5F2</accession>
<dbReference type="PANTHER" id="PTHR35707">
    <property type="entry name" value="OS06G0608100 PROTEIN"/>
    <property type="match status" value="1"/>
</dbReference>
<proteinExistence type="predicted"/>
<feature type="transmembrane region" description="Helical" evidence="2">
    <location>
        <begin position="134"/>
        <end position="154"/>
    </location>
</feature>
<dbReference type="Gramene" id="FCD_00014147-RA">
    <property type="protein sequence ID" value="FCD_00014147-RA:cds"/>
    <property type="gene ID" value="FCD_00014147"/>
</dbReference>
<dbReference type="AlphaFoldDB" id="A0AA88D5F2"/>
<evidence type="ECO:0000256" key="2">
    <source>
        <dbReference type="SAM" id="Phobius"/>
    </source>
</evidence>
<feature type="region of interest" description="Disordered" evidence="1">
    <location>
        <begin position="1"/>
        <end position="25"/>
    </location>
</feature>
<keyword evidence="2" id="KW-0812">Transmembrane</keyword>
<protein>
    <submittedName>
        <fullName evidence="3">Uncharacterized protein</fullName>
    </submittedName>
</protein>
<name>A0AA88D5F2_FICCA</name>
<reference evidence="3" key="1">
    <citation type="submission" date="2023-07" db="EMBL/GenBank/DDBJ databases">
        <title>draft genome sequence of fig (Ficus carica).</title>
        <authorList>
            <person name="Takahashi T."/>
            <person name="Nishimura K."/>
        </authorList>
    </citation>
    <scope>NUCLEOTIDE SEQUENCE</scope>
</reference>
<dbReference type="EMBL" id="BTGU01000002">
    <property type="protein sequence ID" value="GMN27549.1"/>
    <property type="molecule type" value="Genomic_DNA"/>
</dbReference>